<evidence type="ECO:0000256" key="3">
    <source>
        <dbReference type="ARBA" id="ARBA00007592"/>
    </source>
</evidence>
<evidence type="ECO:0000256" key="14">
    <source>
        <dbReference type="PIRSR" id="PIRSR001365-1"/>
    </source>
</evidence>
<dbReference type="PRINTS" id="PR00146">
    <property type="entry name" value="DHPICSNTHASE"/>
</dbReference>
<comment type="subcellular location">
    <subcellularLocation>
        <location evidence="12">Cytoplasm</location>
    </subcellularLocation>
</comment>
<dbReference type="GO" id="GO:0008840">
    <property type="term" value="F:4-hydroxy-tetrahydrodipicolinate synthase activity"/>
    <property type="evidence" value="ECO:0007669"/>
    <property type="project" value="UniProtKB-UniRule"/>
</dbReference>
<dbReference type="UniPathway" id="UPA00034">
    <property type="reaction ID" value="UER00017"/>
</dbReference>
<evidence type="ECO:0000256" key="15">
    <source>
        <dbReference type="PIRSR" id="PIRSR001365-2"/>
    </source>
</evidence>
<dbReference type="InterPro" id="IPR020625">
    <property type="entry name" value="Schiff_base-form_aldolases_AS"/>
</dbReference>
<sequence>MKKLYGTGVALVTPFTETLAVDYKALKKLLQHTAKGADYYVVMGTTGESVTCSDEEKAKVLQFVKDNNPKGLPIVYGIGGNNTAHVVDEIKAADLRGVTAILSVSPYYSKPSQEGIYRHYKAVADASPIPVLLYNVPGRTGSNVTAETTLRLAGHKNVIGVKDACGSMEQFLKIAKEMPKDFLLISGDDMWALPVYALGGKGIISVLANAYPQIFKKIKEHAFAGSFPKGALEQAKLLEINGPMYEEANPVGIKYVLSKMGIIAPHVRLPLAGPSEGLKTKIDLLMADIKK</sequence>
<dbReference type="Proteomes" id="UP000266183">
    <property type="component" value="Chromosome"/>
</dbReference>
<accession>A0A385SW41</accession>
<evidence type="ECO:0000313" key="17">
    <source>
        <dbReference type="Proteomes" id="UP000266183"/>
    </source>
</evidence>
<evidence type="ECO:0000256" key="11">
    <source>
        <dbReference type="ARBA" id="ARBA00047836"/>
    </source>
</evidence>
<feature type="binding site" evidence="12 15">
    <location>
        <position position="204"/>
    </location>
    <ligand>
        <name>pyruvate</name>
        <dbReference type="ChEBI" id="CHEBI:15361"/>
    </ligand>
</feature>
<comment type="pathway">
    <text evidence="2 12">Amino-acid biosynthesis; L-lysine biosynthesis via DAP pathway; (S)-tetrahydrodipicolinate from L-aspartate: step 3/4.</text>
</comment>
<keyword evidence="5 12" id="KW-0963">Cytoplasm</keyword>
<feature type="site" description="Part of a proton relay during catalysis" evidence="12">
    <location>
        <position position="108"/>
    </location>
</feature>
<comment type="caution">
    <text evidence="12">Was originally thought to be a dihydrodipicolinate synthase (DHDPS), catalyzing the condensation of (S)-aspartate-beta-semialdehyde [(S)-ASA] and pyruvate to dihydrodipicolinate (DHDP). However, it was shown in E.coli that the product of the enzymatic reaction is not dihydrodipicolinate but in fact (4S)-4-hydroxy-2,3,4,5-tetrahydro-(2S)-dipicolinic acid (HTPA), and that the consecutive dehydration reaction leading to DHDP is not spontaneous but catalyzed by DapB.</text>
</comment>
<dbReference type="PANTHER" id="PTHR12128">
    <property type="entry name" value="DIHYDRODIPICOLINATE SYNTHASE"/>
    <property type="match status" value="1"/>
</dbReference>
<dbReference type="PIRSF" id="PIRSF001365">
    <property type="entry name" value="DHDPS"/>
    <property type="match status" value="1"/>
</dbReference>
<name>A0A385SW41_9BACT</name>
<comment type="similarity">
    <text evidence="3 12 13">Belongs to the DapA family.</text>
</comment>
<protein>
    <recommendedName>
        <fullName evidence="4 12">4-hydroxy-tetrahydrodipicolinate synthase</fullName>
        <shortName evidence="12">HTPA synthase</shortName>
        <ecNumber evidence="4 12">4.3.3.7</ecNumber>
    </recommendedName>
</protein>
<dbReference type="Pfam" id="PF00701">
    <property type="entry name" value="DHDPS"/>
    <property type="match status" value="1"/>
</dbReference>
<proteinExistence type="inferred from homology"/>
<reference evidence="17" key="1">
    <citation type="submission" date="2018-09" db="EMBL/GenBank/DDBJ databases">
        <title>Chryseolinea sp. KIS68-18 isolated from soil.</title>
        <authorList>
            <person name="Weon H.-Y."/>
            <person name="Kwon S.-W."/>
            <person name="Lee S.A."/>
        </authorList>
    </citation>
    <scope>NUCLEOTIDE SEQUENCE [LARGE SCALE GENOMIC DNA]</scope>
    <source>
        <strain evidence="17">KIS68-18</strain>
    </source>
</reference>
<feature type="site" description="Part of a proton relay during catalysis" evidence="12">
    <location>
        <position position="45"/>
    </location>
</feature>
<evidence type="ECO:0000256" key="9">
    <source>
        <dbReference type="ARBA" id="ARBA00023239"/>
    </source>
</evidence>
<dbReference type="GO" id="GO:0005829">
    <property type="term" value="C:cytosol"/>
    <property type="evidence" value="ECO:0007669"/>
    <property type="project" value="TreeGrafter"/>
</dbReference>
<feature type="active site" description="Schiff-base intermediate with substrate" evidence="12 14">
    <location>
        <position position="162"/>
    </location>
</feature>
<keyword evidence="10 12" id="KW-0704">Schiff base</keyword>
<evidence type="ECO:0000256" key="2">
    <source>
        <dbReference type="ARBA" id="ARBA00005120"/>
    </source>
</evidence>
<dbReference type="InterPro" id="IPR002220">
    <property type="entry name" value="DapA-like"/>
</dbReference>
<organism evidence="16 17">
    <name type="scientific">Chryseolinea soli</name>
    <dbReference type="NCBI Taxonomy" id="2321403"/>
    <lineage>
        <taxon>Bacteria</taxon>
        <taxon>Pseudomonadati</taxon>
        <taxon>Bacteroidota</taxon>
        <taxon>Cytophagia</taxon>
        <taxon>Cytophagales</taxon>
        <taxon>Fulvivirgaceae</taxon>
        <taxon>Chryseolinea</taxon>
    </lineage>
</organism>
<evidence type="ECO:0000256" key="1">
    <source>
        <dbReference type="ARBA" id="ARBA00003294"/>
    </source>
</evidence>
<evidence type="ECO:0000256" key="5">
    <source>
        <dbReference type="ARBA" id="ARBA00022490"/>
    </source>
</evidence>
<evidence type="ECO:0000256" key="6">
    <source>
        <dbReference type="ARBA" id="ARBA00022605"/>
    </source>
</evidence>
<keyword evidence="6 12" id="KW-0028">Amino-acid biosynthesis</keyword>
<dbReference type="CDD" id="cd00950">
    <property type="entry name" value="DHDPS"/>
    <property type="match status" value="1"/>
</dbReference>
<keyword evidence="7 12" id="KW-0220">Diaminopimelate biosynthesis</keyword>
<evidence type="ECO:0000256" key="4">
    <source>
        <dbReference type="ARBA" id="ARBA00012086"/>
    </source>
</evidence>
<dbReference type="SUPFAM" id="SSF51569">
    <property type="entry name" value="Aldolase"/>
    <property type="match status" value="1"/>
</dbReference>
<evidence type="ECO:0000256" key="8">
    <source>
        <dbReference type="ARBA" id="ARBA00023154"/>
    </source>
</evidence>
<keyword evidence="8 12" id="KW-0457">Lysine biosynthesis</keyword>
<dbReference type="SMART" id="SM01130">
    <property type="entry name" value="DHDPS"/>
    <property type="match status" value="1"/>
</dbReference>
<dbReference type="EMBL" id="CP032382">
    <property type="protein sequence ID" value="AYB33930.1"/>
    <property type="molecule type" value="Genomic_DNA"/>
</dbReference>
<dbReference type="InterPro" id="IPR013785">
    <property type="entry name" value="Aldolase_TIM"/>
</dbReference>
<dbReference type="GO" id="GO:0019877">
    <property type="term" value="P:diaminopimelate biosynthetic process"/>
    <property type="evidence" value="ECO:0007669"/>
    <property type="project" value="UniProtKB-UniRule"/>
</dbReference>
<dbReference type="EC" id="4.3.3.7" evidence="4 12"/>
<dbReference type="OrthoDB" id="9782828at2"/>
<keyword evidence="9 12" id="KW-0456">Lyase</keyword>
<dbReference type="KEGG" id="chk:D4L85_26610"/>
<dbReference type="Gene3D" id="3.20.20.70">
    <property type="entry name" value="Aldolase class I"/>
    <property type="match status" value="1"/>
</dbReference>
<gene>
    <name evidence="12" type="primary">dapA</name>
    <name evidence="16" type="ORF">D4L85_26610</name>
</gene>
<dbReference type="RefSeq" id="WP_119757157.1">
    <property type="nucleotide sequence ID" value="NZ_CP032382.1"/>
</dbReference>
<dbReference type="InterPro" id="IPR005263">
    <property type="entry name" value="DapA"/>
</dbReference>
<evidence type="ECO:0000256" key="7">
    <source>
        <dbReference type="ARBA" id="ARBA00022915"/>
    </source>
</evidence>
<dbReference type="PROSITE" id="PS00666">
    <property type="entry name" value="DHDPS_2"/>
    <property type="match status" value="1"/>
</dbReference>
<evidence type="ECO:0000256" key="10">
    <source>
        <dbReference type="ARBA" id="ARBA00023270"/>
    </source>
</evidence>
<comment type="function">
    <text evidence="1 12">Catalyzes the condensation of (S)-aspartate-beta-semialdehyde [(S)-ASA] and pyruvate to 4-hydroxy-tetrahydrodipicolinate (HTPA).</text>
</comment>
<keyword evidence="17" id="KW-1185">Reference proteome</keyword>
<evidence type="ECO:0000256" key="13">
    <source>
        <dbReference type="PIRNR" id="PIRNR001365"/>
    </source>
</evidence>
<feature type="active site" description="Proton donor/acceptor" evidence="12 14">
    <location>
        <position position="134"/>
    </location>
</feature>
<dbReference type="HAMAP" id="MF_00418">
    <property type="entry name" value="DapA"/>
    <property type="match status" value="1"/>
</dbReference>
<evidence type="ECO:0000313" key="16">
    <source>
        <dbReference type="EMBL" id="AYB33930.1"/>
    </source>
</evidence>
<dbReference type="NCBIfam" id="TIGR00674">
    <property type="entry name" value="dapA"/>
    <property type="match status" value="1"/>
</dbReference>
<comment type="subunit">
    <text evidence="12">Homotetramer; dimer of dimers.</text>
</comment>
<feature type="binding site" evidence="12 15">
    <location>
        <position position="46"/>
    </location>
    <ligand>
        <name>pyruvate</name>
        <dbReference type="ChEBI" id="CHEBI:15361"/>
    </ligand>
</feature>
<evidence type="ECO:0000256" key="12">
    <source>
        <dbReference type="HAMAP-Rule" id="MF_00418"/>
    </source>
</evidence>
<comment type="catalytic activity">
    <reaction evidence="11 12">
        <text>L-aspartate 4-semialdehyde + pyruvate = (2S,4S)-4-hydroxy-2,3,4,5-tetrahydrodipicolinate + H2O + H(+)</text>
        <dbReference type="Rhea" id="RHEA:34171"/>
        <dbReference type="ChEBI" id="CHEBI:15361"/>
        <dbReference type="ChEBI" id="CHEBI:15377"/>
        <dbReference type="ChEBI" id="CHEBI:15378"/>
        <dbReference type="ChEBI" id="CHEBI:67139"/>
        <dbReference type="ChEBI" id="CHEBI:537519"/>
        <dbReference type="EC" id="4.3.3.7"/>
    </reaction>
</comment>
<dbReference type="AlphaFoldDB" id="A0A385SW41"/>
<dbReference type="PANTHER" id="PTHR12128:SF66">
    <property type="entry name" value="4-HYDROXY-2-OXOGLUTARATE ALDOLASE, MITOCHONDRIAL"/>
    <property type="match status" value="1"/>
</dbReference>
<dbReference type="GO" id="GO:0009089">
    <property type="term" value="P:lysine biosynthetic process via diaminopimelate"/>
    <property type="evidence" value="ECO:0007669"/>
    <property type="project" value="UniProtKB-UniRule"/>
</dbReference>